<evidence type="ECO:0000313" key="1">
    <source>
        <dbReference type="EMBL" id="GAA4508332.1"/>
    </source>
</evidence>
<dbReference type="SUPFAM" id="SSF51556">
    <property type="entry name" value="Metallo-dependent hydrolases"/>
    <property type="match status" value="1"/>
</dbReference>
<gene>
    <name evidence="1" type="ORF">GCM10023191_067970</name>
</gene>
<name>A0ABP8QPY1_9ACTN</name>
<comment type="caution">
    <text evidence="1">The sequence shown here is derived from an EMBL/GenBank/DDBJ whole genome shotgun (WGS) entry which is preliminary data.</text>
</comment>
<organism evidence="1 2">
    <name type="scientific">Actinoallomurus oryzae</name>
    <dbReference type="NCBI Taxonomy" id="502180"/>
    <lineage>
        <taxon>Bacteria</taxon>
        <taxon>Bacillati</taxon>
        <taxon>Actinomycetota</taxon>
        <taxon>Actinomycetes</taxon>
        <taxon>Streptosporangiales</taxon>
        <taxon>Thermomonosporaceae</taxon>
        <taxon>Actinoallomurus</taxon>
    </lineage>
</organism>
<evidence type="ECO:0000313" key="2">
    <source>
        <dbReference type="Proteomes" id="UP001500503"/>
    </source>
</evidence>
<dbReference type="InterPro" id="IPR032466">
    <property type="entry name" value="Metal_Hydrolase"/>
</dbReference>
<dbReference type="InterPro" id="IPR011059">
    <property type="entry name" value="Metal-dep_hydrolase_composite"/>
</dbReference>
<dbReference type="InterPro" id="IPR020043">
    <property type="entry name" value="Deacetylase_Atu3266-like"/>
</dbReference>
<dbReference type="PANTHER" id="PTHR42717:SF1">
    <property type="entry name" value="IMIDAZOLONEPROPIONASE AND RELATED AMIDOHYDROLASES"/>
    <property type="match status" value="1"/>
</dbReference>
<evidence type="ECO:0008006" key="3">
    <source>
        <dbReference type="Google" id="ProtNLM"/>
    </source>
</evidence>
<proteinExistence type="predicted"/>
<reference evidence="2" key="1">
    <citation type="journal article" date="2019" name="Int. J. Syst. Evol. Microbiol.">
        <title>The Global Catalogue of Microorganisms (GCM) 10K type strain sequencing project: providing services to taxonomists for standard genome sequencing and annotation.</title>
        <authorList>
            <consortium name="The Broad Institute Genomics Platform"/>
            <consortium name="The Broad Institute Genome Sequencing Center for Infectious Disease"/>
            <person name="Wu L."/>
            <person name="Ma J."/>
        </authorList>
    </citation>
    <scope>NUCLEOTIDE SEQUENCE [LARGE SCALE GENOMIC DNA]</scope>
    <source>
        <strain evidence="2">JCM 17933</strain>
    </source>
</reference>
<dbReference type="RefSeq" id="WP_345470858.1">
    <property type="nucleotide sequence ID" value="NZ_BAABHF010000042.1"/>
</dbReference>
<dbReference type="EMBL" id="BAABHF010000042">
    <property type="protein sequence ID" value="GAA4508332.1"/>
    <property type="molecule type" value="Genomic_DNA"/>
</dbReference>
<sequence>MIIREPLRVIGGRAARLEPGPDGAVKLRPSDEPPGDLYVGPGWADAHAHVYDGMTEIGVAADDVGLTTGVHLLGDAGSAGAATLDGLVKYVIPAAGVRIRAWVNIGSYGLVHMRETADIRDIDVDATLAAIDRHRDVVCGVKVRSSGVIVGAMGLQPLQLGRLVAREAGLSLMVHIGEAPPLIEDVLDLLGDGDVVTHCYHGKTGHPWRADGRPSPALDRALDRGVRLDVGHGAASFAADVARRAIAAGFPPHSISTDVHVRNIRGPVHDLPTTMTKLLACGMPLDDVITAVTDAPRETLRAPEPWLTEDGGVRHATVFRLTGAPPPHRGYEDARGVALDPATHIVPVATISDGTVTATGQV</sequence>
<dbReference type="Gene3D" id="3.20.20.140">
    <property type="entry name" value="Metal-dependent hydrolases"/>
    <property type="match status" value="1"/>
</dbReference>
<dbReference type="Gene3D" id="2.30.40.10">
    <property type="entry name" value="Urease, subunit C, domain 1"/>
    <property type="match status" value="1"/>
</dbReference>
<dbReference type="Proteomes" id="UP001500503">
    <property type="component" value="Unassembled WGS sequence"/>
</dbReference>
<dbReference type="PANTHER" id="PTHR42717">
    <property type="entry name" value="DIHYDROOROTASE-RELATED"/>
    <property type="match status" value="1"/>
</dbReference>
<protein>
    <recommendedName>
        <fullName evidence="3">Amidohydrolase/deacetylase family metallohydrolase</fullName>
    </recommendedName>
</protein>
<keyword evidence="2" id="KW-1185">Reference proteome</keyword>
<accession>A0ABP8QPY1</accession>